<sequence length="227" mass="25855">MKIAVLNFSGNVGKTTIAKNLLLPRLKDTHFVAIESINHGNQDDIKIKSKDFSLLQDELLINDNIIVDIGASNIEETMRLMEQYKGSHEDFDYFLLPTVSDLKQQLDTIETAIKLVEIGVKPNKIRFILNMVNDSERIQNDFARIFDFAKITKIKEPKVGIDTSEVYPKLMNKTIDELLAMTDLREKLKTAKDESEKRQIANLIGTQRLAMTAKENLDKVFSDLALK</sequence>
<dbReference type="Proteomes" id="UP000254065">
    <property type="component" value="Unassembled WGS sequence"/>
</dbReference>
<evidence type="ECO:0000313" key="3">
    <source>
        <dbReference type="Proteomes" id="UP000254065"/>
    </source>
</evidence>
<dbReference type="Gene3D" id="3.40.50.300">
    <property type="entry name" value="P-loop containing nucleotide triphosphate hydrolases"/>
    <property type="match status" value="1"/>
</dbReference>
<dbReference type="InterPro" id="IPR047985">
    <property type="entry name" value="StbB-like"/>
</dbReference>
<dbReference type="EMBL" id="UGQB01000002">
    <property type="protein sequence ID" value="STZ01576.1"/>
    <property type="molecule type" value="Genomic_DNA"/>
</dbReference>
<organism evidence="2 3">
    <name type="scientific">Moraxella caprae</name>
    <dbReference type="NCBI Taxonomy" id="90240"/>
    <lineage>
        <taxon>Bacteria</taxon>
        <taxon>Pseudomonadati</taxon>
        <taxon>Pseudomonadota</taxon>
        <taxon>Gammaproteobacteria</taxon>
        <taxon>Moraxellales</taxon>
        <taxon>Moraxellaceae</taxon>
        <taxon>Moraxella</taxon>
    </lineage>
</organism>
<evidence type="ECO:0000313" key="1">
    <source>
        <dbReference type="EMBL" id="STY98625.1"/>
    </source>
</evidence>
<proteinExistence type="predicted"/>
<gene>
    <name evidence="1" type="ORF">NCTC12877_00005</name>
    <name evidence="2" type="ORF">NCTC12877_00039</name>
</gene>
<dbReference type="SUPFAM" id="SSF52540">
    <property type="entry name" value="P-loop containing nucleoside triphosphate hydrolases"/>
    <property type="match status" value="1"/>
</dbReference>
<dbReference type="InterPro" id="IPR027417">
    <property type="entry name" value="P-loop_NTPase"/>
</dbReference>
<keyword evidence="3" id="KW-1185">Reference proteome</keyword>
<dbReference type="OrthoDB" id="5877230at2"/>
<dbReference type="RefSeq" id="WP_029103644.1">
    <property type="nucleotide sequence ID" value="NZ_UGQB01000002.1"/>
</dbReference>
<dbReference type="AlphaFoldDB" id="A0A378QL26"/>
<name>A0A378QL26_9GAMM</name>
<dbReference type="EMBL" id="UGQB01000002">
    <property type="protein sequence ID" value="STY98625.1"/>
    <property type="molecule type" value="Genomic_DNA"/>
</dbReference>
<dbReference type="NCBIfam" id="NF041292">
    <property type="entry name" value="StbB"/>
    <property type="match status" value="1"/>
</dbReference>
<evidence type="ECO:0000313" key="2">
    <source>
        <dbReference type="EMBL" id="STZ01576.1"/>
    </source>
</evidence>
<protein>
    <submittedName>
        <fullName evidence="2">Uncharacterized protein</fullName>
    </submittedName>
</protein>
<reference evidence="2 3" key="1">
    <citation type="submission" date="2018-06" db="EMBL/GenBank/DDBJ databases">
        <authorList>
            <consortium name="Pathogen Informatics"/>
            <person name="Doyle S."/>
        </authorList>
    </citation>
    <scope>NUCLEOTIDE SEQUENCE [LARGE SCALE GENOMIC DNA]</scope>
    <source>
        <strain evidence="2 3">NCTC12877</strain>
    </source>
</reference>
<accession>A0A378QL26</accession>
<dbReference type="STRING" id="1122244.GCA_000426885_02268"/>